<dbReference type="FunFam" id="3.30.160.60:FF:001498">
    <property type="entry name" value="Zinc finger protein 404"/>
    <property type="match status" value="1"/>
</dbReference>
<dbReference type="InterPro" id="IPR036051">
    <property type="entry name" value="KRAB_dom_sf"/>
</dbReference>
<keyword evidence="5 9" id="KW-0863">Zinc-finger</keyword>
<gene>
    <name evidence="13" type="ORF">Cadr_000012292</name>
</gene>
<dbReference type="InterPro" id="IPR001909">
    <property type="entry name" value="KRAB"/>
</dbReference>
<dbReference type="PROSITE" id="PS50157">
    <property type="entry name" value="ZINC_FINGER_C2H2_2"/>
    <property type="match status" value="5"/>
</dbReference>
<dbReference type="FunFam" id="3.30.160.60:FF:003355">
    <property type="entry name" value="Zinc finger protein 28 homolog"/>
    <property type="match status" value="1"/>
</dbReference>
<dbReference type="Pfam" id="PF01352">
    <property type="entry name" value="KRAB"/>
    <property type="match status" value="2"/>
</dbReference>
<feature type="domain" description="KRAB" evidence="12">
    <location>
        <begin position="52"/>
        <end position="123"/>
    </location>
</feature>
<evidence type="ECO:0000256" key="2">
    <source>
        <dbReference type="ARBA" id="ARBA00006991"/>
    </source>
</evidence>
<evidence type="ECO:0000313" key="14">
    <source>
        <dbReference type="Proteomes" id="UP000299084"/>
    </source>
</evidence>
<feature type="domain" description="KRAB" evidence="12">
    <location>
        <begin position="224"/>
        <end position="332"/>
    </location>
</feature>
<keyword evidence="3" id="KW-0479">Metal-binding</keyword>
<dbReference type="SUPFAM" id="SSF57667">
    <property type="entry name" value="beta-beta-alpha zinc fingers"/>
    <property type="match status" value="3"/>
</dbReference>
<evidence type="ECO:0000256" key="6">
    <source>
        <dbReference type="ARBA" id="ARBA00022833"/>
    </source>
</evidence>
<organism evidence="13 14">
    <name type="scientific">Camelus dromedarius</name>
    <name type="common">Dromedary</name>
    <name type="synonym">Arabian camel</name>
    <dbReference type="NCBI Taxonomy" id="9838"/>
    <lineage>
        <taxon>Eukaryota</taxon>
        <taxon>Metazoa</taxon>
        <taxon>Chordata</taxon>
        <taxon>Craniata</taxon>
        <taxon>Vertebrata</taxon>
        <taxon>Euteleostomi</taxon>
        <taxon>Mammalia</taxon>
        <taxon>Eutheria</taxon>
        <taxon>Laurasiatheria</taxon>
        <taxon>Artiodactyla</taxon>
        <taxon>Tylopoda</taxon>
        <taxon>Camelidae</taxon>
        <taxon>Camelus</taxon>
    </lineage>
</organism>
<evidence type="ECO:0000256" key="7">
    <source>
        <dbReference type="ARBA" id="ARBA00023015"/>
    </source>
</evidence>
<dbReference type="InterPro" id="IPR036236">
    <property type="entry name" value="Znf_C2H2_sf"/>
</dbReference>
<dbReference type="PANTHER" id="PTHR24384">
    <property type="entry name" value="FINGER PUTATIVE TRANSCRIPTION FACTOR FAMILY-RELATED"/>
    <property type="match status" value="1"/>
</dbReference>
<dbReference type="Gene3D" id="3.30.160.60">
    <property type="entry name" value="Classic Zinc Finger"/>
    <property type="match status" value="5"/>
</dbReference>
<evidence type="ECO:0000259" key="12">
    <source>
        <dbReference type="PROSITE" id="PS50805"/>
    </source>
</evidence>
<evidence type="ECO:0000256" key="3">
    <source>
        <dbReference type="ARBA" id="ARBA00022723"/>
    </source>
</evidence>
<dbReference type="FunFam" id="3.30.160.60:FF:001502">
    <property type="entry name" value="ZFP28 zinc finger protein"/>
    <property type="match status" value="1"/>
</dbReference>
<proteinExistence type="inferred from homology"/>
<dbReference type="Pfam" id="PF00096">
    <property type="entry name" value="zf-C2H2"/>
    <property type="match status" value="5"/>
</dbReference>
<evidence type="ECO:0000256" key="9">
    <source>
        <dbReference type="PROSITE-ProRule" id="PRU00042"/>
    </source>
</evidence>
<dbReference type="GO" id="GO:0005634">
    <property type="term" value="C:nucleus"/>
    <property type="evidence" value="ECO:0007669"/>
    <property type="project" value="UniProtKB-SubCell"/>
</dbReference>
<keyword evidence="14" id="KW-1185">Reference proteome</keyword>
<dbReference type="AlphaFoldDB" id="A0A5N4DU82"/>
<dbReference type="CDD" id="cd07765">
    <property type="entry name" value="KRAB_A-box"/>
    <property type="match status" value="2"/>
</dbReference>
<dbReference type="PROSITE" id="PS00028">
    <property type="entry name" value="ZINC_FINGER_C2H2_1"/>
    <property type="match status" value="4"/>
</dbReference>
<comment type="similarity">
    <text evidence="2">Belongs to the krueppel C2H2-type zinc-finger protein family.</text>
</comment>
<dbReference type="PROSITE" id="PS50805">
    <property type="entry name" value="KRAB"/>
    <property type="match status" value="2"/>
</dbReference>
<feature type="domain" description="C2H2-type" evidence="11">
    <location>
        <begin position="422"/>
        <end position="450"/>
    </location>
</feature>
<dbReference type="SMART" id="SM00349">
    <property type="entry name" value="KRAB"/>
    <property type="match status" value="2"/>
</dbReference>
<reference evidence="13 14" key="1">
    <citation type="journal article" date="2019" name="Mol. Ecol. Resour.">
        <title>Improving Illumina assemblies with Hi-C and long reads: an example with the North African dromedary.</title>
        <authorList>
            <person name="Elbers J.P."/>
            <person name="Rogers M.F."/>
            <person name="Perelman P.L."/>
            <person name="Proskuryakova A.A."/>
            <person name="Serdyukova N.A."/>
            <person name="Johnson W.E."/>
            <person name="Horin P."/>
            <person name="Corander J."/>
            <person name="Murphy D."/>
            <person name="Burger P.A."/>
        </authorList>
    </citation>
    <scope>NUCLEOTIDE SEQUENCE [LARGE SCALE GENOMIC DNA]</scope>
    <source>
        <strain evidence="13">Drom800</strain>
        <tissue evidence="13">Blood</tissue>
    </source>
</reference>
<feature type="region of interest" description="Disordered" evidence="10">
    <location>
        <begin position="1"/>
        <end position="25"/>
    </location>
</feature>
<dbReference type="GO" id="GO:0000978">
    <property type="term" value="F:RNA polymerase II cis-regulatory region sequence-specific DNA binding"/>
    <property type="evidence" value="ECO:0007669"/>
    <property type="project" value="TreeGrafter"/>
</dbReference>
<evidence type="ECO:0000313" key="13">
    <source>
        <dbReference type="EMBL" id="KAB1274524.1"/>
    </source>
</evidence>
<dbReference type="Proteomes" id="UP000299084">
    <property type="component" value="Unassembled WGS sequence"/>
</dbReference>
<feature type="region of interest" description="Disordered" evidence="10">
    <location>
        <begin position="337"/>
        <end position="371"/>
    </location>
</feature>
<dbReference type="FunFam" id="3.30.160.60:FF:000016">
    <property type="entry name" value="zinc finger protein 37 homolog"/>
    <property type="match status" value="1"/>
</dbReference>
<feature type="domain" description="C2H2-type" evidence="11">
    <location>
        <begin position="479"/>
        <end position="506"/>
    </location>
</feature>
<evidence type="ECO:0000256" key="5">
    <source>
        <dbReference type="ARBA" id="ARBA00022771"/>
    </source>
</evidence>
<keyword evidence="4" id="KW-0677">Repeat</keyword>
<evidence type="ECO:0000256" key="4">
    <source>
        <dbReference type="ARBA" id="ARBA00022737"/>
    </source>
</evidence>
<comment type="caution">
    <text evidence="13">The sequence shown here is derived from an EMBL/GenBank/DDBJ whole genome shotgun (WGS) entry which is preliminary data.</text>
</comment>
<protein>
    <submittedName>
        <fullName evidence="13">Zinc finger protein 28-like protein</fullName>
    </submittedName>
</protein>
<dbReference type="EMBL" id="JWIN03000009">
    <property type="protein sequence ID" value="KAB1274524.1"/>
    <property type="molecule type" value="Genomic_DNA"/>
</dbReference>
<name>A0A5N4DU82_CAMDR</name>
<feature type="compositionally biased region" description="Basic and acidic residues" evidence="10">
    <location>
        <begin position="338"/>
        <end position="355"/>
    </location>
</feature>
<accession>A0A5N4DU82</accession>
<sequence>MSEWSAEKASSAHSLLPPALPSQDTAVLQERSQEETVEMTVELVKAIPQDLVSFKDVAVDFSQEEWEWLSPAQRRLYRRMMMENYQNLLSLGLCTSKPYVISLLEQGKEPWGMKSEVRNSFSDTCSTTQATDGLGQVIPYPAKNPDELRCALQGPRLPAPPSAVIVIAAAPPLAERDVDLVSSYPVFLPPAQPSKDTALLRQRRHKPEAAGTGINRKAMPQGLVTFGDVAVDFSQEEWEWLDCAQRTLYRSVMLENYRSLVSLGKGPSRCITVPCTRPLLSLQTRTDAQHHHAPFLLTYVGLCVSKPEMISSLEQRKEPWTVKRKCTRGQCPDSEAVPETREFCPERSPRAERLAESLTSPGRPASGQSSWGYGARFEGRPVSQEAAGAETHWQTWCVSAWSGFFAGAREGALHSKERAGKRPVPRQCGKAFSQSTHLAQHQRVHTGEKPYKCVECGKAFGDNSSCTQHQRLHTGQRPYECIECGKAFKTKSSLICHRRSHTGEKPYECGACGKAFGHRQSLSVHQRIHSGKKPYECQECRKAFIQIGHLNQHKRVHTGERPYGFVTV</sequence>
<feature type="domain" description="C2H2-type" evidence="11">
    <location>
        <begin position="507"/>
        <end position="534"/>
    </location>
</feature>
<keyword evidence="6" id="KW-0862">Zinc</keyword>
<keyword evidence="7" id="KW-0804">Transcription</keyword>
<keyword evidence="8" id="KW-0539">Nucleus</keyword>
<dbReference type="GO" id="GO:0008270">
    <property type="term" value="F:zinc ion binding"/>
    <property type="evidence" value="ECO:0007669"/>
    <property type="project" value="UniProtKB-KW"/>
</dbReference>
<evidence type="ECO:0000256" key="10">
    <source>
        <dbReference type="SAM" id="MobiDB-lite"/>
    </source>
</evidence>
<dbReference type="SMART" id="SM00355">
    <property type="entry name" value="ZnF_C2H2"/>
    <property type="match status" value="5"/>
</dbReference>
<comment type="subcellular location">
    <subcellularLocation>
        <location evidence="1">Nucleus</location>
    </subcellularLocation>
</comment>
<dbReference type="GO" id="GO:0000981">
    <property type="term" value="F:DNA-binding transcription factor activity, RNA polymerase II-specific"/>
    <property type="evidence" value="ECO:0007669"/>
    <property type="project" value="TreeGrafter"/>
</dbReference>
<keyword evidence="7" id="KW-0805">Transcription regulation</keyword>
<evidence type="ECO:0000256" key="8">
    <source>
        <dbReference type="ARBA" id="ARBA00023242"/>
    </source>
</evidence>
<feature type="domain" description="C2H2-type" evidence="11">
    <location>
        <begin position="535"/>
        <end position="562"/>
    </location>
</feature>
<dbReference type="InterPro" id="IPR050752">
    <property type="entry name" value="C2H2-ZF_domain"/>
</dbReference>
<dbReference type="InterPro" id="IPR013087">
    <property type="entry name" value="Znf_C2H2_type"/>
</dbReference>
<evidence type="ECO:0000256" key="1">
    <source>
        <dbReference type="ARBA" id="ARBA00004123"/>
    </source>
</evidence>
<dbReference type="FunFam" id="3.30.160.60:FF:000281">
    <property type="entry name" value="Zinc finger protein 558 isoform X1"/>
    <property type="match status" value="1"/>
</dbReference>
<evidence type="ECO:0000259" key="11">
    <source>
        <dbReference type="PROSITE" id="PS50157"/>
    </source>
</evidence>
<feature type="domain" description="C2H2-type" evidence="11">
    <location>
        <begin position="451"/>
        <end position="478"/>
    </location>
</feature>
<dbReference type="Gene3D" id="6.10.140.140">
    <property type="match status" value="2"/>
</dbReference>
<dbReference type="PANTHER" id="PTHR24384:SF218">
    <property type="entry name" value="ZINC FINGER PROTEIN 502"/>
    <property type="match status" value="1"/>
</dbReference>
<dbReference type="SUPFAM" id="SSF109640">
    <property type="entry name" value="KRAB domain (Kruppel-associated box)"/>
    <property type="match status" value="2"/>
</dbReference>